<feature type="compositionally biased region" description="Polar residues" evidence="1">
    <location>
        <begin position="1"/>
        <end position="11"/>
    </location>
</feature>
<dbReference type="AlphaFoldDB" id="A0A1F5SYQ8"/>
<dbReference type="EMBL" id="MFGJ01000007">
    <property type="protein sequence ID" value="OGF31857.1"/>
    <property type="molecule type" value="Genomic_DNA"/>
</dbReference>
<evidence type="ECO:0000256" key="1">
    <source>
        <dbReference type="SAM" id="MobiDB-lite"/>
    </source>
</evidence>
<dbReference type="Proteomes" id="UP000179001">
    <property type="component" value="Unassembled WGS sequence"/>
</dbReference>
<organism evidence="3 4">
    <name type="scientific">Candidatus Falkowbacteria bacterium RIFOXYC2_FULL_36_12</name>
    <dbReference type="NCBI Taxonomy" id="1798002"/>
    <lineage>
        <taxon>Bacteria</taxon>
        <taxon>Candidatus Falkowiibacteriota</taxon>
    </lineage>
</organism>
<sequence length="277" mass="30517">MGQDRLQNPGRSSFDDYKEEPLGLLENKPPIIEELPSGTLTKRQKVLSGILAGLVLVLLLVVGFGAKSFFAVPVPGGQERVDAENAKSIEPVLSSEEEDLRSKDTDEDGVNDYEELNIYITSPYLADSDSDDLNDKQEIDNGTDPNCPTGKTCFNSFVTSDTEDSSTVSPIATDLPTPEELRDLLRLSGKFSEADIVAFSDDELLKFYRDTIGDQPLKTPVSIETKTKAEDYTPAELRIILIENGVPENIVSSLSDEELLSFFKQAWEEANKEVTSN</sequence>
<name>A0A1F5SYQ8_9BACT</name>
<feature type="region of interest" description="Disordered" evidence="1">
    <location>
        <begin position="1"/>
        <end position="21"/>
    </location>
</feature>
<reference evidence="3 4" key="1">
    <citation type="journal article" date="2016" name="Nat. Commun.">
        <title>Thousands of microbial genomes shed light on interconnected biogeochemical processes in an aquifer system.</title>
        <authorList>
            <person name="Anantharaman K."/>
            <person name="Brown C.T."/>
            <person name="Hug L.A."/>
            <person name="Sharon I."/>
            <person name="Castelle C.J."/>
            <person name="Probst A.J."/>
            <person name="Thomas B.C."/>
            <person name="Singh A."/>
            <person name="Wilkins M.J."/>
            <person name="Karaoz U."/>
            <person name="Brodie E.L."/>
            <person name="Williams K.H."/>
            <person name="Hubbard S.S."/>
            <person name="Banfield J.F."/>
        </authorList>
    </citation>
    <scope>NUCLEOTIDE SEQUENCE [LARGE SCALE GENOMIC DNA]</scope>
</reference>
<dbReference type="STRING" id="1798002.A2478_05230"/>
<evidence type="ECO:0000256" key="2">
    <source>
        <dbReference type="SAM" id="Phobius"/>
    </source>
</evidence>
<gene>
    <name evidence="3" type="ORF">A2478_05230</name>
</gene>
<evidence type="ECO:0000313" key="4">
    <source>
        <dbReference type="Proteomes" id="UP000179001"/>
    </source>
</evidence>
<protein>
    <submittedName>
        <fullName evidence="3">Uncharacterized protein</fullName>
    </submittedName>
</protein>
<keyword evidence="2" id="KW-0472">Membrane</keyword>
<comment type="caution">
    <text evidence="3">The sequence shown here is derived from an EMBL/GenBank/DDBJ whole genome shotgun (WGS) entry which is preliminary data.</text>
</comment>
<evidence type="ECO:0000313" key="3">
    <source>
        <dbReference type="EMBL" id="OGF31857.1"/>
    </source>
</evidence>
<keyword evidence="2" id="KW-0812">Transmembrane</keyword>
<feature type="region of interest" description="Disordered" evidence="1">
    <location>
        <begin position="82"/>
        <end position="108"/>
    </location>
</feature>
<feature type="transmembrane region" description="Helical" evidence="2">
    <location>
        <begin position="46"/>
        <end position="66"/>
    </location>
</feature>
<feature type="compositionally biased region" description="Acidic residues" evidence="1">
    <location>
        <begin position="95"/>
        <end position="108"/>
    </location>
</feature>
<accession>A0A1F5SYQ8</accession>
<keyword evidence="2" id="KW-1133">Transmembrane helix</keyword>
<proteinExistence type="predicted"/>